<comment type="caution">
    <text evidence="6">The sequence shown here is derived from an EMBL/GenBank/DDBJ whole genome shotgun (WGS) entry which is preliminary data.</text>
</comment>
<evidence type="ECO:0000313" key="7">
    <source>
        <dbReference type="Proteomes" id="UP000485058"/>
    </source>
</evidence>
<dbReference type="Proteomes" id="UP000485058">
    <property type="component" value="Unassembled WGS sequence"/>
</dbReference>
<keyword evidence="1" id="KW-0963">Cytoplasm</keyword>
<gene>
    <name evidence="6" type="ORF">HaLaN_10923</name>
</gene>
<reference evidence="6 7" key="1">
    <citation type="submission" date="2020-02" db="EMBL/GenBank/DDBJ databases">
        <title>Draft genome sequence of Haematococcus lacustris strain NIES-144.</title>
        <authorList>
            <person name="Morimoto D."/>
            <person name="Nakagawa S."/>
            <person name="Yoshida T."/>
            <person name="Sawayama S."/>
        </authorList>
    </citation>
    <scope>NUCLEOTIDE SEQUENCE [LARGE SCALE GENOMIC DNA]</scope>
    <source>
        <strain evidence="6 7">NIES-144</strain>
    </source>
</reference>
<dbReference type="EMBL" id="BLLF01000768">
    <property type="protein sequence ID" value="GFH14804.1"/>
    <property type="molecule type" value="Genomic_DNA"/>
</dbReference>
<dbReference type="GO" id="GO:0004601">
    <property type="term" value="F:peroxidase activity"/>
    <property type="evidence" value="ECO:0007669"/>
    <property type="project" value="TreeGrafter"/>
</dbReference>
<dbReference type="Pfam" id="PF03063">
    <property type="entry name" value="Prismane"/>
    <property type="match status" value="2"/>
</dbReference>
<keyword evidence="3" id="KW-0560">Oxidoreductase</keyword>
<evidence type="ECO:0000256" key="1">
    <source>
        <dbReference type="ARBA" id="ARBA00022490"/>
    </source>
</evidence>
<dbReference type="AlphaFoldDB" id="A0A699Z7H6"/>
<dbReference type="PANTHER" id="PTHR30109">
    <property type="entry name" value="HYDROXYLAMINE REDUCTASE"/>
    <property type="match status" value="1"/>
</dbReference>
<dbReference type="NCBIfam" id="NF003658">
    <property type="entry name" value="PRK05290.1"/>
    <property type="match status" value="1"/>
</dbReference>
<dbReference type="Gene3D" id="1.20.1270.20">
    <property type="match status" value="3"/>
</dbReference>
<dbReference type="InterPro" id="IPR016099">
    <property type="entry name" value="Prismane-like_a/b-sand"/>
</dbReference>
<dbReference type="GO" id="GO:0050418">
    <property type="term" value="F:hydroxylamine reductase activity"/>
    <property type="evidence" value="ECO:0007669"/>
    <property type="project" value="TreeGrafter"/>
</dbReference>
<dbReference type="InterPro" id="IPR004137">
    <property type="entry name" value="HCP/CODH"/>
</dbReference>
<proteinExistence type="inferred from homology"/>
<dbReference type="GO" id="GO:0005737">
    <property type="term" value="C:cytoplasm"/>
    <property type="evidence" value="ECO:0007669"/>
    <property type="project" value="InterPro"/>
</dbReference>
<dbReference type="Gene3D" id="3.40.50.2030">
    <property type="match status" value="2"/>
</dbReference>
<dbReference type="InterPro" id="IPR016100">
    <property type="entry name" value="Prismane_a-bundle"/>
</dbReference>
<dbReference type="GO" id="GO:0051536">
    <property type="term" value="F:iron-sulfur cluster binding"/>
    <property type="evidence" value="ECO:0007669"/>
    <property type="project" value="UniProtKB-KW"/>
</dbReference>
<dbReference type="GO" id="GO:0042542">
    <property type="term" value="P:response to hydrogen peroxide"/>
    <property type="evidence" value="ECO:0007669"/>
    <property type="project" value="TreeGrafter"/>
</dbReference>
<evidence type="ECO:0000256" key="2">
    <source>
        <dbReference type="ARBA" id="ARBA00022723"/>
    </source>
</evidence>
<dbReference type="InterPro" id="IPR011254">
    <property type="entry name" value="Prismane-like_sf"/>
</dbReference>
<dbReference type="PANTHER" id="PTHR30109:SF0">
    <property type="entry name" value="HYDROXYLAMINE REDUCTASE"/>
    <property type="match status" value="1"/>
</dbReference>
<keyword evidence="2" id="KW-0479">Metal-binding</keyword>
<dbReference type="FunFam" id="3.40.50.2030:FF:000001">
    <property type="entry name" value="Hydroxylamine reductase"/>
    <property type="match status" value="1"/>
</dbReference>
<dbReference type="HAMAP" id="MF_00069">
    <property type="entry name" value="Hydroxylam_reduct"/>
    <property type="match status" value="1"/>
</dbReference>
<evidence type="ECO:0000256" key="3">
    <source>
        <dbReference type="ARBA" id="ARBA00023002"/>
    </source>
</evidence>
<name>A0A699Z7H6_HAELA</name>
<sequence>MPPSISSTPCCPCAPVAAEVAGLQDLLMFSLKGLSSLAHYARTTAGIKDAEVDSFVLRACFSTLTNVNFDDARFQGYISQSVRLHKRLADAVKAAGHPLPTLPPSTPWFEDSTGHPLAWNTASAQLLSKVYADVHRYLAFLSSPGGATDPNELLATALAVEVAGLQDLLMFSLKGLSSLAHYARTTAGIKDAEVDSFVLRACFSTLTNVNFDDARATSPSLCACTSAWLTLYGVKGLCAYAAHAEGLGHRDDSVYADVHRYLAFLSSPGGATDPNELLATVGVANALAVGATNMTVMKMLSEAHSSTFGALTPTEVSLMPRPGKAILVTGHDMHDLHELLKQTEGKGVDVYTHGEMLPAHGYPGLKKFKHLAGHYGGAWYQQKMDFAGFPGAILVTTNCVIEPMNMYRNNIFTTNETGLANVKHVANTNYDEVIKRALELPGWNSRNMPRQPTVSSSGGRGALSTPAAQVAVRKTHVTTGFGHQAVLGVADQVISALKEGKLRHIFVVGGCDGHEPQRAYYGHLGQQLPKDTMLLTMGCAKFRLNNQEFGNVEGTGLPRLLDMGQCNDSYSALVVATELAKAFNTDVNSLPLSLDISWFEQKAVAVLLSLLHLGIKNIRLGPALPAFLTPEAVNILVDKFALKPADTSNPDQDLKKMMAKQ</sequence>
<keyword evidence="5" id="KW-0411">Iron-sulfur</keyword>
<dbReference type="GO" id="GO:0046872">
    <property type="term" value="F:metal ion binding"/>
    <property type="evidence" value="ECO:0007669"/>
    <property type="project" value="UniProtKB-KW"/>
</dbReference>
<organism evidence="6 7">
    <name type="scientific">Haematococcus lacustris</name>
    <name type="common">Green alga</name>
    <name type="synonym">Haematococcus pluvialis</name>
    <dbReference type="NCBI Taxonomy" id="44745"/>
    <lineage>
        <taxon>Eukaryota</taxon>
        <taxon>Viridiplantae</taxon>
        <taxon>Chlorophyta</taxon>
        <taxon>core chlorophytes</taxon>
        <taxon>Chlorophyceae</taxon>
        <taxon>CS clade</taxon>
        <taxon>Chlamydomonadales</taxon>
        <taxon>Haematococcaceae</taxon>
        <taxon>Haematococcus</taxon>
    </lineage>
</organism>
<accession>A0A699Z7H6</accession>
<evidence type="ECO:0000313" key="6">
    <source>
        <dbReference type="EMBL" id="GFH14804.1"/>
    </source>
</evidence>
<keyword evidence="4" id="KW-0408">Iron</keyword>
<dbReference type="SUPFAM" id="SSF56821">
    <property type="entry name" value="Prismane protein-like"/>
    <property type="match status" value="2"/>
</dbReference>
<evidence type="ECO:0000256" key="5">
    <source>
        <dbReference type="ARBA" id="ARBA00023014"/>
    </source>
</evidence>
<keyword evidence="7" id="KW-1185">Reference proteome</keyword>
<evidence type="ECO:0000256" key="4">
    <source>
        <dbReference type="ARBA" id="ARBA00023004"/>
    </source>
</evidence>
<dbReference type="InterPro" id="IPR010048">
    <property type="entry name" value="Hydroxylam_reduct"/>
</dbReference>
<protein>
    <submittedName>
        <fullName evidence="6">Hybrid-cluster protein</fullName>
    </submittedName>
</protein>